<evidence type="ECO:0000313" key="1">
    <source>
        <dbReference type="Proteomes" id="UP000887575"/>
    </source>
</evidence>
<accession>A0AAF3J940</accession>
<dbReference type="Proteomes" id="UP000887575">
    <property type="component" value="Unassembled WGS sequence"/>
</dbReference>
<reference evidence="2" key="1">
    <citation type="submission" date="2024-02" db="UniProtKB">
        <authorList>
            <consortium name="WormBaseParasite"/>
        </authorList>
    </citation>
    <scope>IDENTIFICATION</scope>
</reference>
<keyword evidence="1" id="KW-1185">Reference proteome</keyword>
<dbReference type="WBParaSite" id="MBELARI_LOCUS4108.2">
    <property type="protein sequence ID" value="MBELARI_LOCUS4108.2"/>
    <property type="gene ID" value="MBELARI_LOCUS4108"/>
</dbReference>
<proteinExistence type="predicted"/>
<evidence type="ECO:0000313" key="2">
    <source>
        <dbReference type="WBParaSite" id="MBELARI_LOCUS4108.2"/>
    </source>
</evidence>
<sequence length="411" mass="48053">MERHVPFAQPPSAFINLLSLIFSKMNRRVRMDRYGERSRYRQDAQAAVDQNEVRLFSDAEPPIDRPVKENVTERLLKKFPINSLPQEMKVAILNEVTTYDTVTLLGVNKEFRRYFFGTPWRIFGKRASALQLSLTSSLIQTTPSSLLVPIHSQKFAKQVHLCNSLQVICKECRRLDQGIGTDACCRRCHIRSPFLSRLQNMARFLEQLKTVNKLEIVLHYSVFKDLFSNFKASITSQISLTLHDMEMPNWIDPEPLIAFAETYLQDCKVIELKCWNEEQFALYRSALTKSNPEAVFINVRHNHTLHQVIDSFVHRGFPGKNREAAFFFKNLDRRVSLDQYNPVIEQIVDENQLLETREIAAESYQRYAQEYSIQSSFCYRETINQKWDLLWVRPMINSDIALVKFISKTKQ</sequence>
<name>A0AAF3J940_9BILA</name>
<protein>
    <submittedName>
        <fullName evidence="2">F-box domain-containing protein</fullName>
    </submittedName>
</protein>
<dbReference type="AlphaFoldDB" id="A0AAF3J940"/>
<organism evidence="1 2">
    <name type="scientific">Mesorhabditis belari</name>
    <dbReference type="NCBI Taxonomy" id="2138241"/>
    <lineage>
        <taxon>Eukaryota</taxon>
        <taxon>Metazoa</taxon>
        <taxon>Ecdysozoa</taxon>
        <taxon>Nematoda</taxon>
        <taxon>Chromadorea</taxon>
        <taxon>Rhabditida</taxon>
        <taxon>Rhabditina</taxon>
        <taxon>Rhabditomorpha</taxon>
        <taxon>Rhabditoidea</taxon>
        <taxon>Rhabditidae</taxon>
        <taxon>Mesorhabditinae</taxon>
        <taxon>Mesorhabditis</taxon>
    </lineage>
</organism>